<name>A0A5D4NS88_9BACI</name>
<protein>
    <submittedName>
        <fullName evidence="4">SGNH/GDSL hydrolase family protein</fullName>
    </submittedName>
</protein>
<keyword evidence="2" id="KW-0812">Transmembrane</keyword>
<keyword evidence="4" id="KW-0378">Hydrolase</keyword>
<dbReference type="RefSeq" id="WP_148940060.1">
    <property type="nucleotide sequence ID" value="NZ_JBNILZ010000001.1"/>
</dbReference>
<dbReference type="AlphaFoldDB" id="A0A5D4NS88"/>
<evidence type="ECO:0000256" key="1">
    <source>
        <dbReference type="SAM" id="MobiDB-lite"/>
    </source>
</evidence>
<gene>
    <name evidence="4" type="ORF">FZC78_12585</name>
</gene>
<dbReference type="InterPro" id="IPR051532">
    <property type="entry name" value="Ester_Hydrolysis_Enzymes"/>
</dbReference>
<dbReference type="OrthoDB" id="252349at2"/>
<organism evidence="4 5">
    <name type="scientific">Rossellomorea vietnamensis</name>
    <dbReference type="NCBI Taxonomy" id="218284"/>
    <lineage>
        <taxon>Bacteria</taxon>
        <taxon>Bacillati</taxon>
        <taxon>Bacillota</taxon>
        <taxon>Bacilli</taxon>
        <taxon>Bacillales</taxon>
        <taxon>Bacillaceae</taxon>
        <taxon>Rossellomorea</taxon>
    </lineage>
</organism>
<dbReference type="SUPFAM" id="SSF52266">
    <property type="entry name" value="SGNH hydrolase"/>
    <property type="match status" value="1"/>
</dbReference>
<dbReference type="GO" id="GO:0004622">
    <property type="term" value="F:phosphatidylcholine lysophospholipase activity"/>
    <property type="evidence" value="ECO:0007669"/>
    <property type="project" value="TreeGrafter"/>
</dbReference>
<sequence>MQKLKIVMISTGLLLTGILIYFFSPYSQNEHVSISTQTASINEQLENLDPEEKEKIKKELESIESDEEKDEKPSSITEEIKENVREVLKGVVRLFMQDMKVVSVGDSLTQGVGDETGNGGYVGILNNTFEDNEINITIDNFGKRGNRTDQLLKRLEEKEIADSIKNADVVLITIGANDIMKIVKSNFIDLKMETFEEEKRGYKERLKEIFNKVNEYNPDAQIYLIGFYNPFEGYFGNISELEMVMKSWNTAGKTVTEEYDNVNYIPTADLFQDSDLELLAEDYFHPNTNGYKLIAKRVLEHVKEIDLEAAEAPEAPEDSEPEPEVIE</sequence>
<dbReference type="EMBL" id="VTEI01000006">
    <property type="protein sequence ID" value="TYS16176.1"/>
    <property type="molecule type" value="Genomic_DNA"/>
</dbReference>
<dbReference type="Proteomes" id="UP000322267">
    <property type="component" value="Unassembled WGS sequence"/>
</dbReference>
<evidence type="ECO:0000313" key="4">
    <source>
        <dbReference type="EMBL" id="TYS16176.1"/>
    </source>
</evidence>
<accession>A0A5D4NS88</accession>
<dbReference type="Pfam" id="PF13472">
    <property type="entry name" value="Lipase_GDSL_2"/>
    <property type="match status" value="1"/>
</dbReference>
<evidence type="ECO:0000259" key="3">
    <source>
        <dbReference type="Pfam" id="PF13472"/>
    </source>
</evidence>
<reference evidence="4 5" key="1">
    <citation type="submission" date="2019-08" db="EMBL/GenBank/DDBJ databases">
        <title>Bacillus genomes from the desert of Cuatro Cienegas, Coahuila.</title>
        <authorList>
            <person name="Olmedo-Alvarez G."/>
        </authorList>
    </citation>
    <scope>NUCLEOTIDE SEQUENCE [LARGE SCALE GENOMIC DNA]</scope>
    <source>
        <strain evidence="4 5">CH34_1T</strain>
    </source>
</reference>
<dbReference type="CDD" id="cd04506">
    <property type="entry name" value="SGNH_hydrolase_YpmR_like"/>
    <property type="match status" value="1"/>
</dbReference>
<dbReference type="PANTHER" id="PTHR30383">
    <property type="entry name" value="THIOESTERASE 1/PROTEASE 1/LYSOPHOSPHOLIPASE L1"/>
    <property type="match status" value="1"/>
</dbReference>
<evidence type="ECO:0000313" key="5">
    <source>
        <dbReference type="Proteomes" id="UP000322267"/>
    </source>
</evidence>
<comment type="caution">
    <text evidence="4">The sequence shown here is derived from an EMBL/GenBank/DDBJ whole genome shotgun (WGS) entry which is preliminary data.</text>
</comment>
<keyword evidence="2" id="KW-1133">Transmembrane helix</keyword>
<dbReference type="InterPro" id="IPR013830">
    <property type="entry name" value="SGNH_hydro"/>
</dbReference>
<feature type="region of interest" description="Disordered" evidence="1">
    <location>
        <begin position="308"/>
        <end position="327"/>
    </location>
</feature>
<evidence type="ECO:0000256" key="2">
    <source>
        <dbReference type="SAM" id="Phobius"/>
    </source>
</evidence>
<dbReference type="PANTHER" id="PTHR30383:SF27">
    <property type="entry name" value="SPORE GERMINATION LIPASE LIPC"/>
    <property type="match status" value="1"/>
</dbReference>
<keyword evidence="2" id="KW-0472">Membrane</keyword>
<feature type="transmembrane region" description="Helical" evidence="2">
    <location>
        <begin position="7"/>
        <end position="24"/>
    </location>
</feature>
<feature type="domain" description="SGNH hydrolase-type esterase" evidence="3">
    <location>
        <begin position="104"/>
        <end position="293"/>
    </location>
</feature>
<proteinExistence type="predicted"/>
<dbReference type="Gene3D" id="3.40.50.1110">
    <property type="entry name" value="SGNH hydrolase"/>
    <property type="match status" value="1"/>
</dbReference>
<dbReference type="InterPro" id="IPR036514">
    <property type="entry name" value="SGNH_hydro_sf"/>
</dbReference>